<evidence type="ECO:0000313" key="3">
    <source>
        <dbReference type="EMBL" id="KKH01386.1"/>
    </source>
</evidence>
<name>A0A0F8M763_METMZ</name>
<dbReference type="Proteomes" id="UP000034253">
    <property type="component" value="Unassembled WGS sequence"/>
</dbReference>
<dbReference type="Proteomes" id="UP000034188">
    <property type="component" value="Unassembled WGS sequence"/>
</dbReference>
<evidence type="ECO:0000313" key="1">
    <source>
        <dbReference type="EMBL" id="KKG53879.1"/>
    </source>
</evidence>
<dbReference type="EMBL" id="JJPI01000080">
    <property type="protein sequence ID" value="KKG53879.1"/>
    <property type="molecule type" value="Genomic_DNA"/>
</dbReference>
<organism evidence="3 5">
    <name type="scientific">Methanosarcina mazei</name>
    <name type="common">Methanosarcina frisia</name>
    <dbReference type="NCBI Taxonomy" id="2209"/>
    <lineage>
        <taxon>Archaea</taxon>
        <taxon>Methanobacteriati</taxon>
        <taxon>Methanobacteriota</taxon>
        <taxon>Stenosarchaea group</taxon>
        <taxon>Methanomicrobia</taxon>
        <taxon>Methanosarcinales</taxon>
        <taxon>Methanosarcinaceae</taxon>
        <taxon>Methanosarcina</taxon>
    </lineage>
</organism>
<dbReference type="EMBL" id="JJPK01000091">
    <property type="protein sequence ID" value="KKG60127.1"/>
    <property type="molecule type" value="Genomic_DNA"/>
</dbReference>
<dbReference type="AlphaFoldDB" id="A0A0F8M763"/>
<protein>
    <submittedName>
        <fullName evidence="3">Uncharacterized protein</fullName>
    </submittedName>
</protein>
<evidence type="ECO:0000313" key="5">
    <source>
        <dbReference type="Proteomes" id="UP000034253"/>
    </source>
</evidence>
<dbReference type="Proteomes" id="UP000034566">
    <property type="component" value="Unassembled WGS sequence"/>
</dbReference>
<proteinExistence type="predicted"/>
<reference evidence="4 5" key="1">
    <citation type="journal article" date="2015" name="ISME J.">
        <title>Genomic and phenotypic differentiation among Methanosarcina mazei populations from Columbia River sediment.</title>
        <authorList>
            <person name="Youngblut N.D."/>
            <person name="Wirth J.S."/>
            <person name="Henriksen J.R."/>
            <person name="Smith M."/>
            <person name="Simon H."/>
            <person name="Metcalf W.W."/>
            <person name="Whitaker R.J."/>
        </authorList>
    </citation>
    <scope>NUCLEOTIDE SEQUENCE [LARGE SCALE GENOMIC DNA]</scope>
    <source>
        <strain evidence="1 4">3.F.T.1A.1</strain>
        <strain evidence="2 6">3.F.T.1A.4</strain>
        <strain evidence="3 5">3.H.M.1B.5</strain>
    </source>
</reference>
<comment type="caution">
    <text evidence="3">The sequence shown here is derived from an EMBL/GenBank/DDBJ whole genome shotgun (WGS) entry which is preliminary data.</text>
</comment>
<dbReference type="PATRIC" id="fig|2209.42.peg.1117"/>
<evidence type="ECO:0000313" key="2">
    <source>
        <dbReference type="EMBL" id="KKG60127.1"/>
    </source>
</evidence>
<accession>A0A0F8M763</accession>
<sequence length="60" mass="6726">MNDRRLHLKSFYTCVTLQFLSYTHRTSLETACVQTIGMKASAAPEGLDSEIYCLFSSFAA</sequence>
<dbReference type="EMBL" id="JJPW01000048">
    <property type="protein sequence ID" value="KKH01386.1"/>
    <property type="molecule type" value="Genomic_DNA"/>
</dbReference>
<evidence type="ECO:0000313" key="4">
    <source>
        <dbReference type="Proteomes" id="UP000034188"/>
    </source>
</evidence>
<gene>
    <name evidence="1" type="ORF">DU33_04940</name>
    <name evidence="2" type="ORF">DU45_13490</name>
    <name evidence="3" type="ORF">DU56_10335</name>
</gene>
<evidence type="ECO:0000313" key="6">
    <source>
        <dbReference type="Proteomes" id="UP000034566"/>
    </source>
</evidence>